<dbReference type="NCBIfam" id="TIGR04408">
    <property type="entry name" value="LptG_lptG"/>
    <property type="match status" value="1"/>
</dbReference>
<evidence type="ECO:0008006" key="12">
    <source>
        <dbReference type="Google" id="ProtNLM"/>
    </source>
</evidence>
<keyword evidence="7 9" id="KW-0472">Membrane</keyword>
<accession>A0A091B9C4</accession>
<keyword evidence="5 9" id="KW-0812">Transmembrane</keyword>
<feature type="transmembrane region" description="Helical" evidence="9">
    <location>
        <begin position="70"/>
        <end position="89"/>
    </location>
</feature>
<dbReference type="GO" id="GO:0015920">
    <property type="term" value="P:lipopolysaccharide transport"/>
    <property type="evidence" value="ECO:0007669"/>
    <property type="project" value="TreeGrafter"/>
</dbReference>
<evidence type="ECO:0000313" key="10">
    <source>
        <dbReference type="EMBL" id="KFN47419.1"/>
    </source>
</evidence>
<dbReference type="eggNOG" id="COG0795">
    <property type="taxonomic scope" value="Bacteria"/>
</dbReference>
<evidence type="ECO:0000313" key="11">
    <source>
        <dbReference type="Proteomes" id="UP000029393"/>
    </source>
</evidence>
<evidence type="ECO:0000256" key="9">
    <source>
        <dbReference type="SAM" id="Phobius"/>
    </source>
</evidence>
<reference evidence="10 11" key="1">
    <citation type="submission" date="2013-09" db="EMBL/GenBank/DDBJ databases">
        <title>Genome sequencing of Arenimonas metalli.</title>
        <authorList>
            <person name="Chen F."/>
            <person name="Wang G."/>
        </authorList>
    </citation>
    <scope>NUCLEOTIDE SEQUENCE [LARGE SCALE GENOMIC DNA]</scope>
    <source>
        <strain evidence="10 11">CF5-1</strain>
    </source>
</reference>
<feature type="transmembrane region" description="Helical" evidence="9">
    <location>
        <begin position="101"/>
        <end position="122"/>
    </location>
</feature>
<dbReference type="GO" id="GO:0055085">
    <property type="term" value="P:transmembrane transport"/>
    <property type="evidence" value="ECO:0007669"/>
    <property type="project" value="InterPro"/>
</dbReference>
<comment type="caution">
    <text evidence="10">The sequence shown here is derived from an EMBL/GenBank/DDBJ whole genome shotgun (WGS) entry which is preliminary data.</text>
</comment>
<dbReference type="PANTHER" id="PTHR33529">
    <property type="entry name" value="SLR0882 PROTEIN-RELATED"/>
    <property type="match status" value="1"/>
</dbReference>
<comment type="function">
    <text evidence="1">Part of the ABC transporter complex LptBFG involved in the translocation of lipopolysaccharide (LPS) from the inner membrane to the outer membrane.</text>
</comment>
<dbReference type="AlphaFoldDB" id="A0A091B9C4"/>
<sequence>MIARLRPRIIDLYLARTVLLTALATWAVLLGFDLMTALFNELDEVGEGGYTLSHAVLYTAYTVPRRMYELFPTVALIGCVLGLGGLSARSELTAMRSAGMSRLRIGLGALLSLGLLTALMMVNAETIAPRGEQNAQAVANAAKSGDMVVARLSGLWLREGNSYLNARDGARRESEDGAWTELQGVRLFEFDDEGRLVSLAEARIAEHREDGWRLRDVTRVRFTGRAVSSETIAEERWETALDADALASAAKRPRYLSAAELQRNIEYMERNGLNAKAFENAYWARWYYPVNVAVLCLAALPFAFGSLRSGGFGKRLFTAIVIGVAYLLAQRLVVSLSDVYDFDARLAYLLPPVALLVLCWGLFARRE</sequence>
<feature type="transmembrane region" description="Helical" evidence="9">
    <location>
        <begin position="316"/>
        <end position="334"/>
    </location>
</feature>
<evidence type="ECO:0000256" key="3">
    <source>
        <dbReference type="ARBA" id="ARBA00007725"/>
    </source>
</evidence>
<evidence type="ECO:0000256" key="1">
    <source>
        <dbReference type="ARBA" id="ARBA00002265"/>
    </source>
</evidence>
<comment type="subcellular location">
    <subcellularLocation>
        <location evidence="2">Cell membrane</location>
        <topology evidence="2">Multi-pass membrane protein</topology>
    </subcellularLocation>
</comment>
<dbReference type="GO" id="GO:0043190">
    <property type="term" value="C:ATP-binding cassette (ABC) transporter complex"/>
    <property type="evidence" value="ECO:0007669"/>
    <property type="project" value="InterPro"/>
</dbReference>
<feature type="transmembrane region" description="Helical" evidence="9">
    <location>
        <begin position="346"/>
        <end position="364"/>
    </location>
</feature>
<feature type="transmembrane region" description="Helical" evidence="9">
    <location>
        <begin position="286"/>
        <end position="304"/>
    </location>
</feature>
<evidence type="ECO:0000256" key="2">
    <source>
        <dbReference type="ARBA" id="ARBA00004651"/>
    </source>
</evidence>
<dbReference type="PANTHER" id="PTHR33529:SF2">
    <property type="entry name" value="LIPOPOLYSACCHARIDE EXPORT SYSTEM PERMEASE PROTEIN LPTG"/>
    <property type="match status" value="1"/>
</dbReference>
<dbReference type="Proteomes" id="UP000029393">
    <property type="component" value="Unassembled WGS sequence"/>
</dbReference>
<dbReference type="OrthoDB" id="9776227at2"/>
<dbReference type="EMBL" id="AVCK01000010">
    <property type="protein sequence ID" value="KFN47419.1"/>
    <property type="molecule type" value="Genomic_DNA"/>
</dbReference>
<dbReference type="InterPro" id="IPR030923">
    <property type="entry name" value="LptG"/>
</dbReference>
<gene>
    <name evidence="10" type="ORF">N787_08815</name>
</gene>
<evidence type="ECO:0000256" key="8">
    <source>
        <dbReference type="ARBA" id="ARBA00026081"/>
    </source>
</evidence>
<dbReference type="RefSeq" id="WP_034210761.1">
    <property type="nucleotide sequence ID" value="NZ_AVCK01000010.1"/>
</dbReference>
<dbReference type="PATRIC" id="fig|1384056.3.peg.620"/>
<evidence type="ECO:0000256" key="6">
    <source>
        <dbReference type="ARBA" id="ARBA00022989"/>
    </source>
</evidence>
<organism evidence="10 11">
    <name type="scientific">Arenimonas metalli CF5-1</name>
    <dbReference type="NCBI Taxonomy" id="1384056"/>
    <lineage>
        <taxon>Bacteria</taxon>
        <taxon>Pseudomonadati</taxon>
        <taxon>Pseudomonadota</taxon>
        <taxon>Gammaproteobacteria</taxon>
        <taxon>Lysobacterales</taxon>
        <taxon>Lysobacteraceae</taxon>
        <taxon>Arenimonas</taxon>
    </lineage>
</organism>
<feature type="transmembrane region" description="Helical" evidence="9">
    <location>
        <begin position="12"/>
        <end position="32"/>
    </location>
</feature>
<comment type="similarity">
    <text evidence="3">Belongs to the LptF/LptG family.</text>
</comment>
<evidence type="ECO:0000256" key="4">
    <source>
        <dbReference type="ARBA" id="ARBA00022475"/>
    </source>
</evidence>
<protein>
    <recommendedName>
        <fullName evidence="12">LPS export ABC transporter permease LptG</fullName>
    </recommendedName>
</protein>
<dbReference type="STRING" id="1384056.N787_08815"/>
<name>A0A091B9C4_9GAMM</name>
<evidence type="ECO:0000256" key="7">
    <source>
        <dbReference type="ARBA" id="ARBA00023136"/>
    </source>
</evidence>
<dbReference type="Pfam" id="PF03739">
    <property type="entry name" value="LptF_LptG"/>
    <property type="match status" value="1"/>
</dbReference>
<keyword evidence="4" id="KW-1003">Cell membrane</keyword>
<keyword evidence="6 9" id="KW-1133">Transmembrane helix</keyword>
<keyword evidence="11" id="KW-1185">Reference proteome</keyword>
<evidence type="ECO:0000256" key="5">
    <source>
        <dbReference type="ARBA" id="ARBA00022692"/>
    </source>
</evidence>
<comment type="subunit">
    <text evidence="8">Component of the lipopolysaccharide transport and assembly complex. The LptBFG transporter is composed of two ATP-binding proteins (LptB) and two transmembrane proteins (LptF and LptG).</text>
</comment>
<dbReference type="InterPro" id="IPR005495">
    <property type="entry name" value="LptG/LptF_permease"/>
</dbReference>
<proteinExistence type="inferred from homology"/>